<evidence type="ECO:0000256" key="10">
    <source>
        <dbReference type="ARBA" id="ARBA00022741"/>
    </source>
</evidence>
<dbReference type="Gene3D" id="1.10.510.10">
    <property type="entry name" value="Transferase(Phosphotransferase) domain 1"/>
    <property type="match status" value="1"/>
</dbReference>
<dbReference type="PROSITE" id="PS00107">
    <property type="entry name" value="PROTEIN_KINASE_ATP"/>
    <property type="match status" value="1"/>
</dbReference>
<keyword evidence="8 19" id="KW-0732">Signal</keyword>
<dbReference type="InterPro" id="IPR000719">
    <property type="entry name" value="Prot_kinase_dom"/>
</dbReference>
<keyword evidence="13" id="KW-1133">Transmembrane helix</keyword>
<dbReference type="InterPro" id="IPR008271">
    <property type="entry name" value="Ser/Thr_kinase_AS"/>
</dbReference>
<keyword evidence="22" id="KW-1185">Reference proteome</keyword>
<evidence type="ECO:0000256" key="15">
    <source>
        <dbReference type="ARBA" id="ARBA00023170"/>
    </source>
</evidence>
<proteinExistence type="inferred from homology"/>
<evidence type="ECO:0000256" key="19">
    <source>
        <dbReference type="SAM" id="SignalP"/>
    </source>
</evidence>
<keyword evidence="7" id="KW-0812">Transmembrane</keyword>
<dbReference type="Pfam" id="PF00139">
    <property type="entry name" value="Lectin_legB"/>
    <property type="match status" value="1"/>
</dbReference>
<feature type="chain" id="PRO_5032435535" description="non-specific serine/threonine protein kinase" evidence="19">
    <location>
        <begin position="27"/>
        <end position="630"/>
    </location>
</feature>
<keyword evidence="9 21" id="KW-0430">Lectin</keyword>
<organism evidence="21 22">
    <name type="scientific">Phtheirospermum japonicum</name>
    <dbReference type="NCBI Taxonomy" id="374723"/>
    <lineage>
        <taxon>Eukaryota</taxon>
        <taxon>Viridiplantae</taxon>
        <taxon>Streptophyta</taxon>
        <taxon>Embryophyta</taxon>
        <taxon>Tracheophyta</taxon>
        <taxon>Spermatophyta</taxon>
        <taxon>Magnoliopsida</taxon>
        <taxon>eudicotyledons</taxon>
        <taxon>Gunneridae</taxon>
        <taxon>Pentapetalae</taxon>
        <taxon>asterids</taxon>
        <taxon>lamiids</taxon>
        <taxon>Lamiales</taxon>
        <taxon>Orobanchaceae</taxon>
        <taxon>Orobanchaceae incertae sedis</taxon>
        <taxon>Phtheirospermum</taxon>
    </lineage>
</organism>
<protein>
    <recommendedName>
        <fullName evidence="4">non-specific serine/threonine protein kinase</fullName>
        <ecNumber evidence="4">2.7.11.1</ecNumber>
    </recommendedName>
</protein>
<dbReference type="InterPro" id="IPR013320">
    <property type="entry name" value="ConA-like_dom_sf"/>
</dbReference>
<dbReference type="SUPFAM" id="SSF56112">
    <property type="entry name" value="Protein kinase-like (PK-like)"/>
    <property type="match status" value="1"/>
</dbReference>
<evidence type="ECO:0000256" key="18">
    <source>
        <dbReference type="PROSITE-ProRule" id="PRU10141"/>
    </source>
</evidence>
<dbReference type="PROSITE" id="PS50011">
    <property type="entry name" value="PROTEIN_KINASE_DOM"/>
    <property type="match status" value="1"/>
</dbReference>
<dbReference type="GO" id="GO:0030246">
    <property type="term" value="F:carbohydrate binding"/>
    <property type="evidence" value="ECO:0007669"/>
    <property type="project" value="UniProtKB-KW"/>
</dbReference>
<dbReference type="GO" id="GO:0016020">
    <property type="term" value="C:membrane"/>
    <property type="evidence" value="ECO:0007669"/>
    <property type="project" value="UniProtKB-SubCell"/>
</dbReference>
<comment type="subcellular location">
    <subcellularLocation>
        <location evidence="1">Membrane</location>
        <topology evidence="1">Single-pass type I membrane protein</topology>
    </subcellularLocation>
</comment>
<evidence type="ECO:0000256" key="7">
    <source>
        <dbReference type="ARBA" id="ARBA00022692"/>
    </source>
</evidence>
<evidence type="ECO:0000313" key="22">
    <source>
        <dbReference type="Proteomes" id="UP000653305"/>
    </source>
</evidence>
<comment type="similarity">
    <text evidence="3">In the C-terminal section; belongs to the protein kinase superfamily. Ser/Thr protein kinase family.</text>
</comment>
<keyword evidence="11 21" id="KW-0418">Kinase</keyword>
<comment type="caution">
    <text evidence="21">The sequence shown here is derived from an EMBL/GenBank/DDBJ whole genome shotgun (WGS) entry which is preliminary data.</text>
</comment>
<evidence type="ECO:0000313" key="21">
    <source>
        <dbReference type="EMBL" id="GFQ07123.1"/>
    </source>
</evidence>
<dbReference type="InterPro" id="IPR011009">
    <property type="entry name" value="Kinase-like_dom_sf"/>
</dbReference>
<evidence type="ECO:0000256" key="14">
    <source>
        <dbReference type="ARBA" id="ARBA00023136"/>
    </source>
</evidence>
<keyword evidence="15 21" id="KW-0675">Receptor</keyword>
<dbReference type="InterPro" id="IPR050528">
    <property type="entry name" value="L-type_Lectin-RKs"/>
</dbReference>
<evidence type="ECO:0000256" key="11">
    <source>
        <dbReference type="ARBA" id="ARBA00022777"/>
    </source>
</evidence>
<gene>
    <name evidence="21" type="ORF">PHJA_002856400</name>
</gene>
<dbReference type="CDD" id="cd06899">
    <property type="entry name" value="lectin_legume_LecRK_Arcelin_ConA"/>
    <property type="match status" value="1"/>
</dbReference>
<dbReference type="FunFam" id="3.30.200.20:FF:000621">
    <property type="entry name" value="Putative L-type lectin-domain containing receptor kinase VII.2"/>
    <property type="match status" value="1"/>
</dbReference>
<dbReference type="Gene3D" id="3.30.200.20">
    <property type="entry name" value="Phosphorylase Kinase, domain 1"/>
    <property type="match status" value="1"/>
</dbReference>
<evidence type="ECO:0000256" key="4">
    <source>
        <dbReference type="ARBA" id="ARBA00012513"/>
    </source>
</evidence>
<evidence type="ECO:0000256" key="6">
    <source>
        <dbReference type="ARBA" id="ARBA00022679"/>
    </source>
</evidence>
<evidence type="ECO:0000256" key="16">
    <source>
        <dbReference type="ARBA" id="ARBA00047899"/>
    </source>
</evidence>
<comment type="catalytic activity">
    <reaction evidence="16">
        <text>L-threonyl-[protein] + ATP = O-phospho-L-threonyl-[protein] + ADP + H(+)</text>
        <dbReference type="Rhea" id="RHEA:46608"/>
        <dbReference type="Rhea" id="RHEA-COMP:11060"/>
        <dbReference type="Rhea" id="RHEA-COMP:11605"/>
        <dbReference type="ChEBI" id="CHEBI:15378"/>
        <dbReference type="ChEBI" id="CHEBI:30013"/>
        <dbReference type="ChEBI" id="CHEBI:30616"/>
        <dbReference type="ChEBI" id="CHEBI:61977"/>
        <dbReference type="ChEBI" id="CHEBI:456216"/>
        <dbReference type="EC" id="2.7.11.1"/>
    </reaction>
</comment>
<dbReference type="FunFam" id="1.10.510.10:FF:000108">
    <property type="entry name" value="L-type lectin-domain containing receptor kinase S.4"/>
    <property type="match status" value="1"/>
</dbReference>
<comment type="similarity">
    <text evidence="2">In the N-terminal section; belongs to the leguminous lectin family.</text>
</comment>
<dbReference type="EMBL" id="BMAC01001399">
    <property type="protein sequence ID" value="GFQ07123.1"/>
    <property type="molecule type" value="Genomic_DNA"/>
</dbReference>
<dbReference type="PANTHER" id="PTHR27007">
    <property type="match status" value="1"/>
</dbReference>
<dbReference type="Pfam" id="PF00069">
    <property type="entry name" value="Pkinase"/>
    <property type="match status" value="1"/>
</dbReference>
<keyword evidence="14" id="KW-0472">Membrane</keyword>
<evidence type="ECO:0000256" key="9">
    <source>
        <dbReference type="ARBA" id="ARBA00022734"/>
    </source>
</evidence>
<evidence type="ECO:0000256" key="12">
    <source>
        <dbReference type="ARBA" id="ARBA00022840"/>
    </source>
</evidence>
<feature type="domain" description="Protein kinase" evidence="20">
    <location>
        <begin position="318"/>
        <end position="604"/>
    </location>
</feature>
<keyword evidence="10 18" id="KW-0547">Nucleotide-binding</keyword>
<reference evidence="21" key="1">
    <citation type="submission" date="2020-07" db="EMBL/GenBank/DDBJ databases">
        <title>Ethylene signaling mediates host invasion by parasitic plants.</title>
        <authorList>
            <person name="Yoshida S."/>
        </authorList>
    </citation>
    <scope>NUCLEOTIDE SEQUENCE</scope>
    <source>
        <strain evidence="21">Okayama</strain>
    </source>
</reference>
<dbReference type="GO" id="GO:0004674">
    <property type="term" value="F:protein serine/threonine kinase activity"/>
    <property type="evidence" value="ECO:0007669"/>
    <property type="project" value="UniProtKB-KW"/>
</dbReference>
<sequence>MNRHLRFHQILLLSATILTIIQLTSAVDFLFNGFDPSDFSRYGDTTNASRVITLTNRLPFSLGRALYPSKIPTKHPNSSSVLPFSTSFVFAMSPYQGEFPGHGLMFVFVPSPGIQESSSAQYLGLFNFTNKGSPNNHVFGVEFDVFQNEEFGDMNHNHVGIDVNSLFSVNASEAGYWPDNGRSFRKLDLNSGRNYQVWIDHVGGVVNVTIAPVGIIKRPDRPLLSVPLNLSDVLEDEMYVGFAAATGALTQSHLILAWSFSNVNFSLSEGLITSVAFLLVVMNKRVRKKREELMEGWELEYWPHRISYRKIESATNNFSEENVIGVGGNGKVYRGVFSGGSEVAVKRISRESSEGVRAFSAEISSLGRLKHRNLVGLRGWCKKEKSSLVLVYDFMENGSLDKRVFGCDGNKMLSFEDRIRILKQVASGILYLHHGWKFKVLHRDIKASNVLLDKEMNARLGDFGLARIHDKDKVDEPTSVVGTVGYLAPEVVRSGRASTQTDVFSYGVLILEVICGRRPIEQGMPLLMEWLWELLRKGELINGVDPRLRASGEFDGEKVEKMLHFGLLCAHPDPSQRPTMGLVVKLFEEKSEEVDEPEGEDMYILEKMKNKEILCSLVSISWSNSIGMGR</sequence>
<evidence type="ECO:0000259" key="20">
    <source>
        <dbReference type="PROSITE" id="PS50011"/>
    </source>
</evidence>
<evidence type="ECO:0000256" key="13">
    <source>
        <dbReference type="ARBA" id="ARBA00022989"/>
    </source>
</evidence>
<dbReference type="OrthoDB" id="1906651at2759"/>
<dbReference type="EC" id="2.7.11.1" evidence="4"/>
<dbReference type="FunFam" id="2.60.120.200:FF:000246">
    <property type="entry name" value="L-type lectin-domain containing receptor kinase V.9"/>
    <property type="match status" value="1"/>
</dbReference>
<keyword evidence="6" id="KW-0808">Transferase</keyword>
<evidence type="ECO:0000256" key="3">
    <source>
        <dbReference type="ARBA" id="ARBA00010217"/>
    </source>
</evidence>
<dbReference type="InterPro" id="IPR017441">
    <property type="entry name" value="Protein_kinase_ATP_BS"/>
</dbReference>
<comment type="catalytic activity">
    <reaction evidence="17">
        <text>L-seryl-[protein] + ATP = O-phospho-L-seryl-[protein] + ADP + H(+)</text>
        <dbReference type="Rhea" id="RHEA:17989"/>
        <dbReference type="Rhea" id="RHEA-COMP:9863"/>
        <dbReference type="Rhea" id="RHEA-COMP:11604"/>
        <dbReference type="ChEBI" id="CHEBI:15378"/>
        <dbReference type="ChEBI" id="CHEBI:29999"/>
        <dbReference type="ChEBI" id="CHEBI:30616"/>
        <dbReference type="ChEBI" id="CHEBI:83421"/>
        <dbReference type="ChEBI" id="CHEBI:456216"/>
        <dbReference type="EC" id="2.7.11.1"/>
    </reaction>
</comment>
<dbReference type="GO" id="GO:0005524">
    <property type="term" value="F:ATP binding"/>
    <property type="evidence" value="ECO:0007669"/>
    <property type="project" value="UniProtKB-UniRule"/>
</dbReference>
<keyword evidence="12 18" id="KW-0067">ATP-binding</keyword>
<keyword evidence="5" id="KW-0723">Serine/threonine-protein kinase</keyword>
<dbReference type="SUPFAM" id="SSF49899">
    <property type="entry name" value="Concanavalin A-like lectins/glucanases"/>
    <property type="match status" value="1"/>
</dbReference>
<dbReference type="PROSITE" id="PS00108">
    <property type="entry name" value="PROTEIN_KINASE_ST"/>
    <property type="match status" value="1"/>
</dbReference>
<name>A0A830D8Y6_9LAMI</name>
<dbReference type="InterPro" id="IPR001220">
    <property type="entry name" value="Legume_lectin_dom"/>
</dbReference>
<evidence type="ECO:0000256" key="1">
    <source>
        <dbReference type="ARBA" id="ARBA00004479"/>
    </source>
</evidence>
<dbReference type="Proteomes" id="UP000653305">
    <property type="component" value="Unassembled WGS sequence"/>
</dbReference>
<dbReference type="Gene3D" id="2.60.120.200">
    <property type="match status" value="1"/>
</dbReference>
<evidence type="ECO:0000256" key="5">
    <source>
        <dbReference type="ARBA" id="ARBA00022527"/>
    </source>
</evidence>
<feature type="signal peptide" evidence="19">
    <location>
        <begin position="1"/>
        <end position="26"/>
    </location>
</feature>
<feature type="binding site" evidence="18">
    <location>
        <position position="346"/>
    </location>
    <ligand>
        <name>ATP</name>
        <dbReference type="ChEBI" id="CHEBI:30616"/>
    </ligand>
</feature>
<accession>A0A830D8Y6</accession>
<evidence type="ECO:0000256" key="8">
    <source>
        <dbReference type="ARBA" id="ARBA00022729"/>
    </source>
</evidence>
<dbReference type="SMART" id="SM00220">
    <property type="entry name" value="S_TKc"/>
    <property type="match status" value="1"/>
</dbReference>
<evidence type="ECO:0000256" key="17">
    <source>
        <dbReference type="ARBA" id="ARBA00048679"/>
    </source>
</evidence>
<evidence type="ECO:0000256" key="2">
    <source>
        <dbReference type="ARBA" id="ARBA00008536"/>
    </source>
</evidence>
<dbReference type="AlphaFoldDB" id="A0A830D8Y6"/>